<dbReference type="Gene3D" id="2.60.40.3330">
    <property type="match status" value="1"/>
</dbReference>
<dbReference type="InterPro" id="IPR001534">
    <property type="entry name" value="Transthyretin-like"/>
</dbReference>
<dbReference type="PANTHER" id="PTHR21700">
    <property type="entry name" value="TRANSTHYRETIN-LIKE FAMILY PROTEIN-RELATED"/>
    <property type="match status" value="1"/>
</dbReference>
<dbReference type="Proteomes" id="UP000887565">
    <property type="component" value="Unplaced"/>
</dbReference>
<organism evidence="3 4">
    <name type="scientific">Romanomermis culicivorax</name>
    <name type="common">Nematode worm</name>
    <dbReference type="NCBI Taxonomy" id="13658"/>
    <lineage>
        <taxon>Eukaryota</taxon>
        <taxon>Metazoa</taxon>
        <taxon>Ecdysozoa</taxon>
        <taxon>Nematoda</taxon>
        <taxon>Enoplea</taxon>
        <taxon>Dorylaimia</taxon>
        <taxon>Mermithida</taxon>
        <taxon>Mermithoidea</taxon>
        <taxon>Mermithidae</taxon>
        <taxon>Romanomermis</taxon>
    </lineage>
</organism>
<evidence type="ECO:0000256" key="2">
    <source>
        <dbReference type="SAM" id="SignalP"/>
    </source>
</evidence>
<feature type="signal peptide" evidence="2">
    <location>
        <begin position="1"/>
        <end position="19"/>
    </location>
</feature>
<evidence type="ECO:0000313" key="4">
    <source>
        <dbReference type="WBParaSite" id="nRc.2.0.1.t46213-RA"/>
    </source>
</evidence>
<evidence type="ECO:0000256" key="1">
    <source>
        <dbReference type="ARBA" id="ARBA00010112"/>
    </source>
</evidence>
<dbReference type="Pfam" id="PF01060">
    <property type="entry name" value="TTR-52"/>
    <property type="match status" value="1"/>
</dbReference>
<dbReference type="OMA" id="ETRSCFN"/>
<evidence type="ECO:0000313" key="3">
    <source>
        <dbReference type="Proteomes" id="UP000887565"/>
    </source>
</evidence>
<dbReference type="InterPro" id="IPR038479">
    <property type="entry name" value="Transthyretin-like_sf"/>
</dbReference>
<keyword evidence="2" id="KW-0732">Signal</keyword>
<dbReference type="AlphaFoldDB" id="A0A915L6S6"/>
<reference evidence="4" key="1">
    <citation type="submission" date="2022-11" db="UniProtKB">
        <authorList>
            <consortium name="WormBaseParasite"/>
        </authorList>
    </citation>
    <scope>IDENTIFICATION</scope>
</reference>
<comment type="similarity">
    <text evidence="1">Belongs to the nematode transthyretin-like family.</text>
</comment>
<dbReference type="GO" id="GO:0009986">
    <property type="term" value="C:cell surface"/>
    <property type="evidence" value="ECO:0007669"/>
    <property type="project" value="InterPro"/>
</dbReference>
<name>A0A915L6S6_ROMCU</name>
<proteinExistence type="inferred from homology"/>
<keyword evidence="3" id="KW-1185">Reference proteome</keyword>
<sequence>MIGKLTFLIFVLIVEFASAKQRTVVQGELYCDGKPYGGATVKLYDKDIVVDDLMAKNESKKDGSFYLDGTASDLITNISPKLYIYHKCNKGSFVRIAKFCYIYESCKREWIFNIPGDYVFKDTDKKIKILDVGRWELMVKPQSETSKCLPAKKA</sequence>
<dbReference type="WBParaSite" id="nRc.2.0.1.t46213-RA">
    <property type="protein sequence ID" value="nRc.2.0.1.t46213-RA"/>
    <property type="gene ID" value="nRc.2.0.1.g46213"/>
</dbReference>
<accession>A0A915L6S6</accession>
<feature type="chain" id="PRO_5037295189" evidence="2">
    <location>
        <begin position="20"/>
        <end position="154"/>
    </location>
</feature>
<protein>
    <submittedName>
        <fullName evidence="4">Transthyretin-like family protein</fullName>
    </submittedName>
</protein>